<organism evidence="5 6">
    <name type="scientific">Microseira wollei NIES-4236</name>
    <dbReference type="NCBI Taxonomy" id="2530354"/>
    <lineage>
        <taxon>Bacteria</taxon>
        <taxon>Bacillati</taxon>
        <taxon>Cyanobacteriota</taxon>
        <taxon>Cyanophyceae</taxon>
        <taxon>Oscillatoriophycideae</taxon>
        <taxon>Aerosakkonematales</taxon>
        <taxon>Aerosakkonemataceae</taxon>
        <taxon>Microseira</taxon>
    </lineage>
</organism>
<dbReference type="PANTHER" id="PTHR33121">
    <property type="entry name" value="CYCLIC DI-GMP PHOSPHODIESTERASE PDEF"/>
    <property type="match status" value="1"/>
</dbReference>
<dbReference type="SUPFAM" id="SSF141868">
    <property type="entry name" value="EAL domain-like"/>
    <property type="match status" value="1"/>
</dbReference>
<dbReference type="SUPFAM" id="SSF52172">
    <property type="entry name" value="CheY-like"/>
    <property type="match status" value="1"/>
</dbReference>
<dbReference type="SMART" id="SM00267">
    <property type="entry name" value="GGDEF"/>
    <property type="match status" value="1"/>
</dbReference>
<evidence type="ECO:0000256" key="1">
    <source>
        <dbReference type="PROSITE-ProRule" id="PRU00169"/>
    </source>
</evidence>
<dbReference type="PROSITE" id="PS50883">
    <property type="entry name" value="EAL"/>
    <property type="match status" value="1"/>
</dbReference>
<feature type="modified residue" description="4-aspartylphosphate" evidence="1">
    <location>
        <position position="60"/>
    </location>
</feature>
<dbReference type="SUPFAM" id="SSF55073">
    <property type="entry name" value="Nucleotide cyclase"/>
    <property type="match status" value="1"/>
</dbReference>
<dbReference type="CDD" id="cd01948">
    <property type="entry name" value="EAL"/>
    <property type="match status" value="1"/>
</dbReference>
<dbReference type="SMART" id="SM00052">
    <property type="entry name" value="EAL"/>
    <property type="match status" value="1"/>
</dbReference>
<dbReference type="GO" id="GO:0071111">
    <property type="term" value="F:cyclic-guanylate-specific phosphodiesterase activity"/>
    <property type="evidence" value="ECO:0007669"/>
    <property type="project" value="InterPro"/>
</dbReference>
<dbReference type="SMART" id="SM00448">
    <property type="entry name" value="REC"/>
    <property type="match status" value="1"/>
</dbReference>
<dbReference type="RefSeq" id="WP_226585090.1">
    <property type="nucleotide sequence ID" value="NZ_BLAY01000070.1"/>
</dbReference>
<evidence type="ECO:0000259" key="2">
    <source>
        <dbReference type="PROSITE" id="PS50110"/>
    </source>
</evidence>
<dbReference type="InterPro" id="IPR050706">
    <property type="entry name" value="Cyclic-di-GMP_PDE-like"/>
</dbReference>
<evidence type="ECO:0000313" key="5">
    <source>
        <dbReference type="EMBL" id="GET39634.1"/>
    </source>
</evidence>
<dbReference type="InterPro" id="IPR035919">
    <property type="entry name" value="EAL_sf"/>
</dbReference>
<dbReference type="InterPro" id="IPR043128">
    <property type="entry name" value="Rev_trsase/Diguanyl_cyclase"/>
</dbReference>
<gene>
    <name evidence="5" type="ORF">MiSe_44050</name>
</gene>
<proteinExistence type="predicted"/>
<reference evidence="5" key="1">
    <citation type="submission" date="2019-10" db="EMBL/GenBank/DDBJ databases">
        <title>Draft genome sequece of Microseira wollei NIES-4236.</title>
        <authorList>
            <person name="Yamaguchi H."/>
            <person name="Suzuki S."/>
            <person name="Kawachi M."/>
        </authorList>
    </citation>
    <scope>NUCLEOTIDE SEQUENCE</scope>
    <source>
        <strain evidence="5">NIES-4236</strain>
    </source>
</reference>
<sequence>MNHNLLFSSATILIVDDLPTNLRLLDSVLTQQGYNVLKAINGELALRASTTVDIDLILLDIMMPGLNGYEVCRRLKAEPKTAKIPVIFLSALNEGFDRLKAFEVGGVDYINKPLVIDELLVKVQTYLSLRIAGKEIMLLDRRIEELTQAREEQIKYAQNQMEIVRHDLLTGLPNRVLFMEELNSAINRSKIEHDYRFGVLFLDGDRFKVINNSLGYLVGDELLNAMGRRLQDNLSEQDTLARLGDDEFAILLTEAQDITTASEVANKILAALKQPFNLQGHEVFISASIGICLGGRDYQQPEHILRDAATAMGRAKELGKSRYQIFDITLHQEARRFLQIETELRQAIKKQEFIVYYQPIICLNTGKIDGVEALLRWQHPTRGLIAPAEFIPVAEESGLIAPIGNWVLQEACHQLRQWQAAGMVNDSFTISINLSPQQFSQGDLLDLIDQILIQTQLNPYCLKLEITETALMENSQANVSLMKQLSSRKIQLSIDDFGIGYSSLSYLHSLPVNALKVDKFFVQNLDEAPSNTGIVLAIIRLAKTMGMNAIAEGVETIEKLERLRMLDCDCCQGYFFSHPLQADEVIELIAREPRW</sequence>
<evidence type="ECO:0000313" key="6">
    <source>
        <dbReference type="Proteomes" id="UP001050975"/>
    </source>
</evidence>
<evidence type="ECO:0000259" key="3">
    <source>
        <dbReference type="PROSITE" id="PS50883"/>
    </source>
</evidence>
<dbReference type="InterPro" id="IPR011006">
    <property type="entry name" value="CheY-like_superfamily"/>
</dbReference>
<feature type="domain" description="EAL" evidence="3">
    <location>
        <begin position="337"/>
        <end position="593"/>
    </location>
</feature>
<name>A0AAV3XBH4_9CYAN</name>
<dbReference type="InterPro" id="IPR001633">
    <property type="entry name" value="EAL_dom"/>
</dbReference>
<dbReference type="GO" id="GO:0000160">
    <property type="term" value="P:phosphorelay signal transduction system"/>
    <property type="evidence" value="ECO:0007669"/>
    <property type="project" value="InterPro"/>
</dbReference>
<dbReference type="InterPro" id="IPR000160">
    <property type="entry name" value="GGDEF_dom"/>
</dbReference>
<evidence type="ECO:0000259" key="4">
    <source>
        <dbReference type="PROSITE" id="PS50887"/>
    </source>
</evidence>
<comment type="caution">
    <text evidence="5">The sequence shown here is derived from an EMBL/GenBank/DDBJ whole genome shotgun (WGS) entry which is preliminary data.</text>
</comment>
<feature type="domain" description="GGDEF" evidence="4">
    <location>
        <begin position="195"/>
        <end position="328"/>
    </location>
</feature>
<dbReference type="Pfam" id="PF00563">
    <property type="entry name" value="EAL"/>
    <property type="match status" value="1"/>
</dbReference>
<dbReference type="InterPro" id="IPR029787">
    <property type="entry name" value="Nucleotide_cyclase"/>
</dbReference>
<dbReference type="Gene3D" id="3.20.20.450">
    <property type="entry name" value="EAL domain"/>
    <property type="match status" value="1"/>
</dbReference>
<dbReference type="Gene3D" id="3.30.70.270">
    <property type="match status" value="1"/>
</dbReference>
<dbReference type="PANTHER" id="PTHR33121:SF70">
    <property type="entry name" value="SIGNALING PROTEIN YKOW"/>
    <property type="match status" value="1"/>
</dbReference>
<accession>A0AAV3XBH4</accession>
<dbReference type="AlphaFoldDB" id="A0AAV3XBH4"/>
<dbReference type="Proteomes" id="UP001050975">
    <property type="component" value="Unassembled WGS sequence"/>
</dbReference>
<dbReference type="FunFam" id="3.20.20.450:FF:000001">
    <property type="entry name" value="Cyclic di-GMP phosphodiesterase yahA"/>
    <property type="match status" value="1"/>
</dbReference>
<feature type="domain" description="Response regulatory" evidence="2">
    <location>
        <begin position="11"/>
        <end position="127"/>
    </location>
</feature>
<dbReference type="NCBIfam" id="TIGR00254">
    <property type="entry name" value="GGDEF"/>
    <property type="match status" value="1"/>
</dbReference>
<dbReference type="Pfam" id="PF00072">
    <property type="entry name" value="Response_reg"/>
    <property type="match status" value="1"/>
</dbReference>
<dbReference type="Gene3D" id="3.40.50.2300">
    <property type="match status" value="1"/>
</dbReference>
<dbReference type="PROSITE" id="PS50110">
    <property type="entry name" value="RESPONSE_REGULATORY"/>
    <property type="match status" value="1"/>
</dbReference>
<dbReference type="InterPro" id="IPR001789">
    <property type="entry name" value="Sig_transdc_resp-reg_receiver"/>
</dbReference>
<keyword evidence="1" id="KW-0597">Phosphoprotein</keyword>
<dbReference type="CDD" id="cd19920">
    <property type="entry name" value="REC_PA4781-like"/>
    <property type="match status" value="1"/>
</dbReference>
<dbReference type="PROSITE" id="PS50887">
    <property type="entry name" value="GGDEF"/>
    <property type="match status" value="1"/>
</dbReference>
<keyword evidence="6" id="KW-1185">Reference proteome</keyword>
<dbReference type="EMBL" id="BLAY01000070">
    <property type="protein sequence ID" value="GET39634.1"/>
    <property type="molecule type" value="Genomic_DNA"/>
</dbReference>
<dbReference type="Pfam" id="PF00990">
    <property type="entry name" value="GGDEF"/>
    <property type="match status" value="1"/>
</dbReference>
<dbReference type="CDD" id="cd01949">
    <property type="entry name" value="GGDEF"/>
    <property type="match status" value="1"/>
</dbReference>
<protein>
    <submittedName>
        <fullName evidence="5">Response regulator receiver modulated diguanylate cyclase/phosphodiesterase</fullName>
    </submittedName>
</protein>